<gene>
    <name evidence="1" type="ORF">SDC9_115637</name>
</gene>
<dbReference type="AlphaFoldDB" id="A0A645C039"/>
<reference evidence="1" key="1">
    <citation type="submission" date="2019-08" db="EMBL/GenBank/DDBJ databases">
        <authorList>
            <person name="Kucharzyk K."/>
            <person name="Murdoch R.W."/>
            <person name="Higgins S."/>
            <person name="Loffler F."/>
        </authorList>
    </citation>
    <scope>NUCLEOTIDE SEQUENCE</scope>
</reference>
<accession>A0A645C039</accession>
<dbReference type="EMBL" id="VSSQ01022409">
    <property type="protein sequence ID" value="MPM68703.1"/>
    <property type="molecule type" value="Genomic_DNA"/>
</dbReference>
<organism evidence="1">
    <name type="scientific">bioreactor metagenome</name>
    <dbReference type="NCBI Taxonomy" id="1076179"/>
    <lineage>
        <taxon>unclassified sequences</taxon>
        <taxon>metagenomes</taxon>
        <taxon>ecological metagenomes</taxon>
    </lineage>
</organism>
<name>A0A645C039_9ZZZZ</name>
<evidence type="ECO:0000313" key="1">
    <source>
        <dbReference type="EMBL" id="MPM68703.1"/>
    </source>
</evidence>
<comment type="caution">
    <text evidence="1">The sequence shown here is derived from an EMBL/GenBank/DDBJ whole genome shotgun (WGS) entry which is preliminary data.</text>
</comment>
<protein>
    <submittedName>
        <fullName evidence="1">Uncharacterized protein</fullName>
    </submittedName>
</protein>
<sequence>MTYTNTDDGFSVDYLSTRKVYPDTENSGRRYTFYLYGANFAIHVGLDDQWAWSTPNRNFSGDFLVAGQNTYRYDISTQTIVDIQHNGKNYTLQCIHNGKESIKAECEEFISSFQFL</sequence>
<proteinExistence type="predicted"/>